<evidence type="ECO:0008006" key="4">
    <source>
        <dbReference type="Google" id="ProtNLM"/>
    </source>
</evidence>
<protein>
    <recommendedName>
        <fullName evidence="4">Phage tail tape measure protein</fullName>
    </recommendedName>
</protein>
<dbReference type="EMBL" id="MWQY01000003">
    <property type="protein sequence ID" value="ORC37261.1"/>
    <property type="molecule type" value="Genomic_DNA"/>
</dbReference>
<dbReference type="RefSeq" id="WP_083048360.1">
    <property type="nucleotide sequence ID" value="NZ_MWQY01000003.1"/>
</dbReference>
<dbReference type="STRING" id="1963862.B4O97_03465"/>
<evidence type="ECO:0000313" key="3">
    <source>
        <dbReference type="Proteomes" id="UP000192343"/>
    </source>
</evidence>
<keyword evidence="1" id="KW-1133">Transmembrane helix</keyword>
<keyword evidence="1" id="KW-0812">Transmembrane</keyword>
<proteinExistence type="predicted"/>
<feature type="transmembrane region" description="Helical" evidence="1">
    <location>
        <begin position="313"/>
        <end position="338"/>
    </location>
</feature>
<accession>A0A1Y1S1A8</accession>
<name>A0A1Y1S1A8_9SPIO</name>
<dbReference type="AlphaFoldDB" id="A0A1Y1S1A8"/>
<sequence length="461" mass="49145">MPKPTVSTTFNAVDRLSGPIRRMQQNVKRFALAAGAGMAAATFAVARSTMKFAEAGDEIAKTSRRLGLSAESFQELRFAADRSGVSAESFTTAMERLNKNVGDLRAGTGTLTTLLNKQNPALAKQLKLAESNEQAFSILVEQMAAIENPMDRAALAQAAFGRAGQELIVMAENGTAGIEALREEARKYGNVISTNAAKSSERFIDSMTNLKNSMTAVKNNAIAPLVNAMQPFIQRMADFVALNQDLINQRIQETITRIANAGRWLAQNWRSGVIPAVLAGAGAFKLVTSAIVGTRGLIEAIKAVKKAMAAGRLLSLTTPWGLLAAAIGGAAVLIIKYWEPIKAFFQALWGGVLQSFEDAKRRILAIVDAIMTPVRAVGDFIGGLGADSTPESREYFGNRGGSRPEMRGLLSANQGMAESRSYSESKSTVDVNIGGLPNGSTVRQRGIAPGVNLNYGYLGGR</sequence>
<comment type="caution">
    <text evidence="2">The sequence shown here is derived from an EMBL/GenBank/DDBJ whole genome shotgun (WGS) entry which is preliminary data.</text>
</comment>
<evidence type="ECO:0000313" key="2">
    <source>
        <dbReference type="EMBL" id="ORC37261.1"/>
    </source>
</evidence>
<gene>
    <name evidence="2" type="ORF">B4O97_03465</name>
</gene>
<dbReference type="Proteomes" id="UP000192343">
    <property type="component" value="Unassembled WGS sequence"/>
</dbReference>
<keyword evidence="1" id="KW-0472">Membrane</keyword>
<dbReference type="OrthoDB" id="292050at2"/>
<keyword evidence="3" id="KW-1185">Reference proteome</keyword>
<feature type="transmembrane region" description="Helical" evidence="1">
    <location>
        <begin position="273"/>
        <end position="292"/>
    </location>
</feature>
<organism evidence="2 3">
    <name type="scientific">Marispirochaeta aestuarii</name>
    <dbReference type="NCBI Taxonomy" id="1963862"/>
    <lineage>
        <taxon>Bacteria</taxon>
        <taxon>Pseudomonadati</taxon>
        <taxon>Spirochaetota</taxon>
        <taxon>Spirochaetia</taxon>
        <taxon>Spirochaetales</taxon>
        <taxon>Spirochaetaceae</taxon>
        <taxon>Marispirochaeta</taxon>
    </lineage>
</organism>
<evidence type="ECO:0000256" key="1">
    <source>
        <dbReference type="SAM" id="Phobius"/>
    </source>
</evidence>
<reference evidence="2 3" key="1">
    <citation type="submission" date="2017-03" db="EMBL/GenBank/DDBJ databases">
        <title>Draft Genome sequence of Marispirochaeta sp. strain JC444.</title>
        <authorList>
            <person name="Shivani Y."/>
            <person name="Subhash Y."/>
            <person name="Sasikala C."/>
            <person name="Ramana C."/>
        </authorList>
    </citation>
    <scope>NUCLEOTIDE SEQUENCE [LARGE SCALE GENOMIC DNA]</scope>
    <source>
        <strain evidence="2 3">JC444</strain>
    </source>
</reference>